<evidence type="ECO:0000256" key="2">
    <source>
        <dbReference type="ARBA" id="ARBA00022448"/>
    </source>
</evidence>
<keyword evidence="2" id="KW-0813">Transport</keyword>
<dbReference type="GO" id="GO:0022857">
    <property type="term" value="F:transmembrane transporter activity"/>
    <property type="evidence" value="ECO:0007669"/>
    <property type="project" value="InterPro"/>
</dbReference>
<dbReference type="SUPFAM" id="SSF103473">
    <property type="entry name" value="MFS general substrate transporter"/>
    <property type="match status" value="1"/>
</dbReference>
<dbReference type="PANTHER" id="PTHR12778">
    <property type="entry name" value="SOLUTE CARRIER FAMILY 33 ACETYL-COA TRANSPORTER -RELATED"/>
    <property type="match status" value="1"/>
</dbReference>
<dbReference type="HOGENOM" id="CLU_029352_0_0_10"/>
<dbReference type="EMBL" id="AFZZ01000028">
    <property type="protein sequence ID" value="EHJ41987.1"/>
    <property type="molecule type" value="Genomic_DNA"/>
</dbReference>
<sequence length="454" mass="51428">MLRYVFTNLTISTPQQNNIFRMKKTNPWAWIPTLYFAEGLPNVVVTALSVVMLMQMGLSDAEVGLYTGWLALPWVVKPLWSPFIDLLKTKRWWVLTMQLLMGSALAGIAFTLPTSFWFQGTMFFLFAMAFASATHDISADGFYMIELDEHNQAKYVGLRNTFYRLAIIFVNGALVSLAGILEHQLNMSVVYTWTLIFYALAALFIGIWLYHCRMMPRPADDVSSEKSVKEVAHELKTMLATFFCKFGAKETVFVMLFLLFYRFPEALLNTMTKTFLMRPTAEGGMALTPEEYGLAQGTVGLIGLLLGGIIGGVLVSRDGMKRWLWPLVCAITLPDVVYIYLSYTLDSNLWVVSSCLFVEQFGYGLGFTVLTLYMLFYSQGKFRTSHYSICTGISYLGLMLPGMVSGYVKDIMGYKMFFIFVMACCLITFLVTAFLKIDPEFGKKKIDLEFGKKK</sequence>
<evidence type="ECO:0000313" key="8">
    <source>
        <dbReference type="Proteomes" id="UP000004407"/>
    </source>
</evidence>
<feature type="transmembrane region" description="Helical" evidence="6">
    <location>
        <begin position="28"/>
        <end position="51"/>
    </location>
</feature>
<protein>
    <recommendedName>
        <fullName evidence="9">Transporter, major facilitator family protein</fullName>
    </recommendedName>
</protein>
<reference evidence="7 8" key="1">
    <citation type="submission" date="2011-08" db="EMBL/GenBank/DDBJ databases">
        <authorList>
            <person name="Weinstock G."/>
            <person name="Sodergren E."/>
            <person name="Clifton S."/>
            <person name="Fulton L."/>
            <person name="Fulton B."/>
            <person name="Courtney L."/>
            <person name="Fronick C."/>
            <person name="Harrison M."/>
            <person name="Strong C."/>
            <person name="Farmer C."/>
            <person name="Delahaunty K."/>
            <person name="Markovic C."/>
            <person name="Hall O."/>
            <person name="Minx P."/>
            <person name="Tomlinson C."/>
            <person name="Mitreva M."/>
            <person name="Hou S."/>
            <person name="Chen J."/>
            <person name="Wollam A."/>
            <person name="Pepin K.H."/>
            <person name="Johnson M."/>
            <person name="Bhonagiri V."/>
            <person name="Zhang X."/>
            <person name="Suruliraj S."/>
            <person name="Warren W."/>
            <person name="Chinwalla A."/>
            <person name="Mardis E.R."/>
            <person name="Wilson R.K."/>
        </authorList>
    </citation>
    <scope>NUCLEOTIDE SEQUENCE [LARGE SCALE GENOMIC DNA]</scope>
    <source>
        <strain evidence="7 8">DSM 18206</strain>
    </source>
</reference>
<evidence type="ECO:0000256" key="1">
    <source>
        <dbReference type="ARBA" id="ARBA00004141"/>
    </source>
</evidence>
<feature type="transmembrane region" description="Helical" evidence="6">
    <location>
        <begin position="323"/>
        <end position="343"/>
    </location>
</feature>
<feature type="transmembrane region" description="Helical" evidence="6">
    <location>
        <begin position="349"/>
        <end position="375"/>
    </location>
</feature>
<feature type="transmembrane region" description="Helical" evidence="6">
    <location>
        <begin position="92"/>
        <end position="110"/>
    </location>
</feature>
<dbReference type="InterPro" id="IPR036259">
    <property type="entry name" value="MFS_trans_sf"/>
</dbReference>
<dbReference type="InterPro" id="IPR011701">
    <property type="entry name" value="MFS"/>
</dbReference>
<gene>
    <name evidence="7" type="ORF">HMPREF0673_00203</name>
</gene>
<dbReference type="InterPro" id="IPR004752">
    <property type="entry name" value="AmpG_permease/AT-1"/>
</dbReference>
<dbReference type="eggNOG" id="COG2814">
    <property type="taxonomic scope" value="Bacteria"/>
</dbReference>
<feature type="transmembrane region" description="Helical" evidence="6">
    <location>
        <begin position="387"/>
        <end position="408"/>
    </location>
</feature>
<evidence type="ECO:0000256" key="5">
    <source>
        <dbReference type="ARBA" id="ARBA00023136"/>
    </source>
</evidence>
<comment type="caution">
    <text evidence="7">The sequence shown here is derived from an EMBL/GenBank/DDBJ whole genome shotgun (WGS) entry which is preliminary data.</text>
</comment>
<dbReference type="PANTHER" id="PTHR12778:SF10">
    <property type="entry name" value="MAJOR FACILITATOR SUPERFAMILY DOMAIN-CONTAINING PROTEIN 3"/>
    <property type="match status" value="1"/>
</dbReference>
<dbReference type="PATRIC" id="fig|1002367.3.peg.159"/>
<name>G6AUB9_9BACT</name>
<accession>G6AUB9</accession>
<keyword evidence="5 6" id="KW-0472">Membrane</keyword>
<feature type="transmembrane region" description="Helical" evidence="6">
    <location>
        <begin position="414"/>
        <end position="435"/>
    </location>
</feature>
<evidence type="ECO:0000256" key="3">
    <source>
        <dbReference type="ARBA" id="ARBA00022692"/>
    </source>
</evidence>
<dbReference type="AlphaFoldDB" id="G6AUB9"/>
<feature type="transmembrane region" description="Helical" evidence="6">
    <location>
        <begin position="239"/>
        <end position="261"/>
    </location>
</feature>
<feature type="transmembrane region" description="Helical" evidence="6">
    <location>
        <begin position="63"/>
        <end position="80"/>
    </location>
</feature>
<evidence type="ECO:0000256" key="6">
    <source>
        <dbReference type="SAM" id="Phobius"/>
    </source>
</evidence>
<evidence type="ECO:0008006" key="9">
    <source>
        <dbReference type="Google" id="ProtNLM"/>
    </source>
</evidence>
<keyword evidence="4 6" id="KW-1133">Transmembrane helix</keyword>
<dbReference type="GO" id="GO:0016020">
    <property type="term" value="C:membrane"/>
    <property type="evidence" value="ECO:0007669"/>
    <property type="project" value="UniProtKB-SubCell"/>
</dbReference>
<dbReference type="Proteomes" id="UP000004407">
    <property type="component" value="Unassembled WGS sequence"/>
</dbReference>
<dbReference type="Gene3D" id="1.20.1250.20">
    <property type="entry name" value="MFS general substrate transporter like domains"/>
    <property type="match status" value="2"/>
</dbReference>
<feature type="transmembrane region" description="Helical" evidence="6">
    <location>
        <begin position="162"/>
        <end position="181"/>
    </location>
</feature>
<comment type="subcellular location">
    <subcellularLocation>
        <location evidence="1">Membrane</location>
        <topology evidence="1">Multi-pass membrane protein</topology>
    </subcellularLocation>
</comment>
<keyword evidence="3 6" id="KW-0812">Transmembrane</keyword>
<feature type="transmembrane region" description="Helical" evidence="6">
    <location>
        <begin position="187"/>
        <end position="210"/>
    </location>
</feature>
<feature type="transmembrane region" description="Helical" evidence="6">
    <location>
        <begin position="294"/>
        <end position="316"/>
    </location>
</feature>
<organism evidence="7 8">
    <name type="scientific">Leyella stercorea DSM 18206</name>
    <dbReference type="NCBI Taxonomy" id="1002367"/>
    <lineage>
        <taxon>Bacteria</taxon>
        <taxon>Pseudomonadati</taxon>
        <taxon>Bacteroidota</taxon>
        <taxon>Bacteroidia</taxon>
        <taxon>Bacteroidales</taxon>
        <taxon>Prevotellaceae</taxon>
        <taxon>Leyella</taxon>
    </lineage>
</organism>
<evidence type="ECO:0000313" key="7">
    <source>
        <dbReference type="EMBL" id="EHJ41987.1"/>
    </source>
</evidence>
<proteinExistence type="predicted"/>
<feature type="transmembrane region" description="Helical" evidence="6">
    <location>
        <begin position="116"/>
        <end position="134"/>
    </location>
</feature>
<dbReference type="Pfam" id="PF07690">
    <property type="entry name" value="MFS_1"/>
    <property type="match status" value="1"/>
</dbReference>
<evidence type="ECO:0000256" key="4">
    <source>
        <dbReference type="ARBA" id="ARBA00022989"/>
    </source>
</evidence>